<dbReference type="Proteomes" id="UP000001292">
    <property type="component" value="Unassembled WGS sequence"/>
</dbReference>
<gene>
    <name evidence="1" type="primary">Dsec\GM24434</name>
    <name evidence="1" type="ORF">Dsec_GM24434</name>
</gene>
<dbReference type="AlphaFoldDB" id="B4HJ42"/>
<dbReference type="EMBL" id="CH480815">
    <property type="protein sequence ID" value="EDW41698.1"/>
    <property type="molecule type" value="Genomic_DNA"/>
</dbReference>
<protein>
    <submittedName>
        <fullName evidence="1">GM24434</fullName>
    </submittedName>
</protein>
<name>B4HJ42_DROSE</name>
<evidence type="ECO:0000313" key="2">
    <source>
        <dbReference type="Proteomes" id="UP000001292"/>
    </source>
</evidence>
<proteinExistence type="predicted"/>
<organism evidence="2">
    <name type="scientific">Drosophila sechellia</name>
    <name type="common">Fruit fly</name>
    <dbReference type="NCBI Taxonomy" id="7238"/>
    <lineage>
        <taxon>Eukaryota</taxon>
        <taxon>Metazoa</taxon>
        <taxon>Ecdysozoa</taxon>
        <taxon>Arthropoda</taxon>
        <taxon>Hexapoda</taxon>
        <taxon>Insecta</taxon>
        <taxon>Pterygota</taxon>
        <taxon>Neoptera</taxon>
        <taxon>Endopterygota</taxon>
        <taxon>Diptera</taxon>
        <taxon>Brachycera</taxon>
        <taxon>Muscomorpha</taxon>
        <taxon>Ephydroidea</taxon>
        <taxon>Drosophilidae</taxon>
        <taxon>Drosophila</taxon>
        <taxon>Sophophora</taxon>
    </lineage>
</organism>
<dbReference type="OMA" id="WHLIRSM"/>
<sequence length="201" mass="22214">MARHGGIRISLLEPIISVENLLLPKEQELRHQHHLHWHLIRSMGKFKLQKGDQNLERGVGSGPPSSCLPNVKTGFGSREPKLGYKRSLGVQGGAQSESGTGRRSLQFEQKMRNYLWLAVLLVVATTCIKAKPLVSFGVSYQQPYLGPQPGSYYYGGPYPAGGYYNNYHNSPGPYGYPYPYANRYGALDLGIGALSLSSFLL</sequence>
<reference evidence="1 2" key="1">
    <citation type="journal article" date="2007" name="Nature">
        <title>Evolution of genes and genomes on the Drosophila phylogeny.</title>
        <authorList>
            <consortium name="Drosophila 12 Genomes Consortium"/>
            <person name="Clark A.G."/>
            <person name="Eisen M.B."/>
            <person name="Smith D.R."/>
            <person name="Bergman C.M."/>
            <person name="Oliver B."/>
            <person name="Markow T.A."/>
            <person name="Kaufman T.C."/>
            <person name="Kellis M."/>
            <person name="Gelbart W."/>
            <person name="Iyer V.N."/>
            <person name="Pollard D.A."/>
            <person name="Sackton T.B."/>
            <person name="Larracuente A.M."/>
            <person name="Singh N.D."/>
            <person name="Abad J.P."/>
            <person name="Abt D.N."/>
            <person name="Adryan B."/>
            <person name="Aguade M."/>
            <person name="Akashi H."/>
            <person name="Anderson W.W."/>
            <person name="Aquadro C.F."/>
            <person name="Ardell D.H."/>
            <person name="Arguello R."/>
            <person name="Artieri C.G."/>
            <person name="Barbash D.A."/>
            <person name="Barker D."/>
            <person name="Barsanti P."/>
            <person name="Batterham P."/>
            <person name="Batzoglou S."/>
            <person name="Begun D."/>
            <person name="Bhutkar A."/>
            <person name="Blanco E."/>
            <person name="Bosak S.A."/>
            <person name="Bradley R.K."/>
            <person name="Brand A.D."/>
            <person name="Brent M.R."/>
            <person name="Brooks A.N."/>
            <person name="Brown R.H."/>
            <person name="Butlin R.K."/>
            <person name="Caggese C."/>
            <person name="Calvi B.R."/>
            <person name="Bernardo de Carvalho A."/>
            <person name="Caspi A."/>
            <person name="Castrezana S."/>
            <person name="Celniker S.E."/>
            <person name="Chang J.L."/>
            <person name="Chapple C."/>
            <person name="Chatterji S."/>
            <person name="Chinwalla A."/>
            <person name="Civetta A."/>
            <person name="Clifton S.W."/>
            <person name="Comeron J.M."/>
            <person name="Costello J.C."/>
            <person name="Coyne J.A."/>
            <person name="Daub J."/>
            <person name="David R.G."/>
            <person name="Delcher A.L."/>
            <person name="Delehaunty K."/>
            <person name="Do C.B."/>
            <person name="Ebling H."/>
            <person name="Edwards K."/>
            <person name="Eickbush T."/>
            <person name="Evans J.D."/>
            <person name="Filipski A."/>
            <person name="Findeiss S."/>
            <person name="Freyhult E."/>
            <person name="Fulton L."/>
            <person name="Fulton R."/>
            <person name="Garcia A.C."/>
            <person name="Gardiner A."/>
            <person name="Garfield D.A."/>
            <person name="Garvin B.E."/>
            <person name="Gibson G."/>
            <person name="Gilbert D."/>
            <person name="Gnerre S."/>
            <person name="Godfrey J."/>
            <person name="Good R."/>
            <person name="Gotea V."/>
            <person name="Gravely B."/>
            <person name="Greenberg A.J."/>
            <person name="Griffiths-Jones S."/>
            <person name="Gross S."/>
            <person name="Guigo R."/>
            <person name="Gustafson E.A."/>
            <person name="Haerty W."/>
            <person name="Hahn M.W."/>
            <person name="Halligan D.L."/>
            <person name="Halpern A.L."/>
            <person name="Halter G.M."/>
            <person name="Han M.V."/>
            <person name="Heger A."/>
            <person name="Hillier L."/>
            <person name="Hinrichs A.S."/>
            <person name="Holmes I."/>
            <person name="Hoskins R.A."/>
            <person name="Hubisz M.J."/>
            <person name="Hultmark D."/>
            <person name="Huntley M.A."/>
            <person name="Jaffe D.B."/>
            <person name="Jagadeeshan S."/>
            <person name="Jeck W.R."/>
            <person name="Johnson J."/>
            <person name="Jones C.D."/>
            <person name="Jordan W.C."/>
            <person name="Karpen G.H."/>
            <person name="Kataoka E."/>
            <person name="Keightley P.D."/>
            <person name="Kheradpour P."/>
            <person name="Kirkness E.F."/>
            <person name="Koerich L.B."/>
            <person name="Kristiansen K."/>
            <person name="Kudrna D."/>
            <person name="Kulathinal R.J."/>
            <person name="Kumar S."/>
            <person name="Kwok R."/>
            <person name="Lander E."/>
            <person name="Langley C.H."/>
            <person name="Lapoint R."/>
            <person name="Lazzaro B.P."/>
            <person name="Lee S.J."/>
            <person name="Levesque L."/>
            <person name="Li R."/>
            <person name="Lin C.F."/>
            <person name="Lin M.F."/>
            <person name="Lindblad-Toh K."/>
            <person name="Llopart A."/>
            <person name="Long M."/>
            <person name="Low L."/>
            <person name="Lozovsky E."/>
            <person name="Lu J."/>
            <person name="Luo M."/>
            <person name="Machado C.A."/>
            <person name="Makalowski W."/>
            <person name="Marzo M."/>
            <person name="Matsuda M."/>
            <person name="Matzkin L."/>
            <person name="McAllister B."/>
            <person name="McBride C.S."/>
            <person name="McKernan B."/>
            <person name="McKernan K."/>
            <person name="Mendez-Lago M."/>
            <person name="Minx P."/>
            <person name="Mollenhauer M.U."/>
            <person name="Montooth K."/>
            <person name="Mount S.M."/>
            <person name="Mu X."/>
            <person name="Myers E."/>
            <person name="Negre B."/>
            <person name="Newfeld S."/>
            <person name="Nielsen R."/>
            <person name="Noor M.A."/>
            <person name="O'Grady P."/>
            <person name="Pachter L."/>
            <person name="Papaceit M."/>
            <person name="Parisi M.J."/>
            <person name="Parisi M."/>
            <person name="Parts L."/>
            <person name="Pedersen J.S."/>
            <person name="Pesole G."/>
            <person name="Phillippy A.M."/>
            <person name="Ponting C.P."/>
            <person name="Pop M."/>
            <person name="Porcelli D."/>
            <person name="Powell J.R."/>
            <person name="Prohaska S."/>
            <person name="Pruitt K."/>
            <person name="Puig M."/>
            <person name="Quesneville H."/>
            <person name="Ram K.R."/>
            <person name="Rand D."/>
            <person name="Rasmussen M.D."/>
            <person name="Reed L.K."/>
            <person name="Reenan R."/>
            <person name="Reily A."/>
            <person name="Remington K.A."/>
            <person name="Rieger T.T."/>
            <person name="Ritchie M.G."/>
            <person name="Robin C."/>
            <person name="Rogers Y.H."/>
            <person name="Rohde C."/>
            <person name="Rozas J."/>
            <person name="Rubenfield M.J."/>
            <person name="Ruiz A."/>
            <person name="Russo S."/>
            <person name="Salzberg S.L."/>
            <person name="Sanchez-Gracia A."/>
            <person name="Saranga D.J."/>
            <person name="Sato H."/>
            <person name="Schaeffer S.W."/>
            <person name="Schatz M.C."/>
            <person name="Schlenke T."/>
            <person name="Schwartz R."/>
            <person name="Segarra C."/>
            <person name="Singh R.S."/>
            <person name="Sirot L."/>
            <person name="Sirota M."/>
            <person name="Sisneros N.B."/>
            <person name="Smith C.D."/>
            <person name="Smith T.F."/>
            <person name="Spieth J."/>
            <person name="Stage D.E."/>
            <person name="Stark A."/>
            <person name="Stephan W."/>
            <person name="Strausberg R.L."/>
            <person name="Strempel S."/>
            <person name="Sturgill D."/>
            <person name="Sutton G."/>
            <person name="Sutton G.G."/>
            <person name="Tao W."/>
            <person name="Teichmann S."/>
            <person name="Tobari Y.N."/>
            <person name="Tomimura Y."/>
            <person name="Tsolas J.M."/>
            <person name="Valente V.L."/>
            <person name="Venter E."/>
            <person name="Venter J.C."/>
            <person name="Vicario S."/>
            <person name="Vieira F.G."/>
            <person name="Vilella A.J."/>
            <person name="Villasante A."/>
            <person name="Walenz B."/>
            <person name="Wang J."/>
            <person name="Wasserman M."/>
            <person name="Watts T."/>
            <person name="Wilson D."/>
            <person name="Wilson R.K."/>
            <person name="Wing R.A."/>
            <person name="Wolfner M.F."/>
            <person name="Wong A."/>
            <person name="Wong G.K."/>
            <person name="Wu C.I."/>
            <person name="Wu G."/>
            <person name="Yamamoto D."/>
            <person name="Yang H.P."/>
            <person name="Yang S.P."/>
            <person name="Yorke J.A."/>
            <person name="Yoshida K."/>
            <person name="Zdobnov E."/>
            <person name="Zhang P."/>
            <person name="Zhang Y."/>
            <person name="Zimin A.V."/>
            <person name="Baldwin J."/>
            <person name="Abdouelleil A."/>
            <person name="Abdulkadir J."/>
            <person name="Abebe A."/>
            <person name="Abera B."/>
            <person name="Abreu J."/>
            <person name="Acer S.C."/>
            <person name="Aftuck L."/>
            <person name="Alexander A."/>
            <person name="An P."/>
            <person name="Anderson E."/>
            <person name="Anderson S."/>
            <person name="Arachi H."/>
            <person name="Azer M."/>
            <person name="Bachantsang P."/>
            <person name="Barry A."/>
            <person name="Bayul T."/>
            <person name="Berlin A."/>
            <person name="Bessette D."/>
            <person name="Bloom T."/>
            <person name="Blye J."/>
            <person name="Boguslavskiy L."/>
            <person name="Bonnet C."/>
            <person name="Boukhgalter B."/>
            <person name="Bourzgui I."/>
            <person name="Brown A."/>
            <person name="Cahill P."/>
            <person name="Channer S."/>
            <person name="Cheshatsang Y."/>
            <person name="Chuda L."/>
            <person name="Citroen M."/>
            <person name="Collymore A."/>
            <person name="Cooke P."/>
            <person name="Costello M."/>
            <person name="D'Aco K."/>
            <person name="Daza R."/>
            <person name="De Haan G."/>
            <person name="DeGray S."/>
            <person name="DeMaso C."/>
            <person name="Dhargay N."/>
            <person name="Dooley K."/>
            <person name="Dooley E."/>
            <person name="Doricent M."/>
            <person name="Dorje P."/>
            <person name="Dorjee K."/>
            <person name="Dupes A."/>
            <person name="Elong R."/>
            <person name="Falk J."/>
            <person name="Farina A."/>
            <person name="Faro S."/>
            <person name="Ferguson D."/>
            <person name="Fisher S."/>
            <person name="Foley C.D."/>
            <person name="Franke A."/>
            <person name="Friedrich D."/>
            <person name="Gadbois L."/>
            <person name="Gearin G."/>
            <person name="Gearin C.R."/>
            <person name="Giannoukos G."/>
            <person name="Goode T."/>
            <person name="Graham J."/>
            <person name="Grandbois E."/>
            <person name="Grewal S."/>
            <person name="Gyaltsen K."/>
            <person name="Hafez N."/>
            <person name="Hagos B."/>
            <person name="Hall J."/>
            <person name="Henson C."/>
            <person name="Hollinger A."/>
            <person name="Honan T."/>
            <person name="Huard M.D."/>
            <person name="Hughes L."/>
            <person name="Hurhula B."/>
            <person name="Husby M.E."/>
            <person name="Kamat A."/>
            <person name="Kanga B."/>
            <person name="Kashin S."/>
            <person name="Khazanovich D."/>
            <person name="Kisner P."/>
            <person name="Lance K."/>
            <person name="Lara M."/>
            <person name="Lee W."/>
            <person name="Lennon N."/>
            <person name="Letendre F."/>
            <person name="LeVine R."/>
            <person name="Lipovsky A."/>
            <person name="Liu X."/>
            <person name="Liu J."/>
            <person name="Liu S."/>
            <person name="Lokyitsang T."/>
            <person name="Lokyitsang Y."/>
            <person name="Lubonja R."/>
            <person name="Lui A."/>
            <person name="MacDonald P."/>
            <person name="Magnisalis V."/>
            <person name="Maru K."/>
            <person name="Matthews C."/>
            <person name="McCusker W."/>
            <person name="McDonough S."/>
            <person name="Mehta T."/>
            <person name="Meldrim J."/>
            <person name="Meneus L."/>
            <person name="Mihai O."/>
            <person name="Mihalev A."/>
            <person name="Mihova T."/>
            <person name="Mittelman R."/>
            <person name="Mlenga V."/>
            <person name="Montmayeur A."/>
            <person name="Mulrain L."/>
            <person name="Navidi A."/>
            <person name="Naylor J."/>
            <person name="Negash T."/>
            <person name="Nguyen T."/>
            <person name="Nguyen N."/>
            <person name="Nicol R."/>
            <person name="Norbu C."/>
            <person name="Norbu N."/>
            <person name="Novod N."/>
            <person name="O'Neill B."/>
            <person name="Osman S."/>
            <person name="Markiewicz E."/>
            <person name="Oyono O.L."/>
            <person name="Patti C."/>
            <person name="Phunkhang P."/>
            <person name="Pierre F."/>
            <person name="Priest M."/>
            <person name="Raghuraman S."/>
            <person name="Rege F."/>
            <person name="Reyes R."/>
            <person name="Rise C."/>
            <person name="Rogov P."/>
            <person name="Ross K."/>
            <person name="Ryan E."/>
            <person name="Settipalli S."/>
            <person name="Shea T."/>
            <person name="Sherpa N."/>
            <person name="Shi L."/>
            <person name="Shih D."/>
            <person name="Sparrow T."/>
            <person name="Spaulding J."/>
            <person name="Stalker J."/>
            <person name="Stange-Thomann N."/>
            <person name="Stavropoulos S."/>
            <person name="Stone C."/>
            <person name="Strader C."/>
            <person name="Tesfaye S."/>
            <person name="Thomson T."/>
            <person name="Thoulutsang Y."/>
            <person name="Thoulutsang D."/>
            <person name="Topham K."/>
            <person name="Topping I."/>
            <person name="Tsamla T."/>
            <person name="Vassiliev H."/>
            <person name="Vo A."/>
            <person name="Wangchuk T."/>
            <person name="Wangdi T."/>
            <person name="Weiand M."/>
            <person name="Wilkinson J."/>
            <person name="Wilson A."/>
            <person name="Yadav S."/>
            <person name="Young G."/>
            <person name="Yu Q."/>
            <person name="Zembek L."/>
            <person name="Zhong D."/>
            <person name="Zimmer A."/>
            <person name="Zwirko Z."/>
            <person name="Jaffe D.B."/>
            <person name="Alvarez P."/>
            <person name="Brockman W."/>
            <person name="Butler J."/>
            <person name="Chin C."/>
            <person name="Gnerre S."/>
            <person name="Grabherr M."/>
            <person name="Kleber M."/>
            <person name="Mauceli E."/>
            <person name="MacCallum I."/>
        </authorList>
    </citation>
    <scope>NUCLEOTIDE SEQUENCE [LARGE SCALE GENOMIC DNA]</scope>
    <source>
        <strain evidence="2">Rob3c / Tucson 14021-0248.25</strain>
    </source>
</reference>
<dbReference type="HOGENOM" id="CLU_1373544_0_0_1"/>
<accession>B4HJ42</accession>
<keyword evidence="2" id="KW-1185">Reference proteome</keyword>
<evidence type="ECO:0000313" key="1">
    <source>
        <dbReference type="EMBL" id="EDW41698.1"/>
    </source>
</evidence>